<proteinExistence type="predicted"/>
<evidence type="ECO:0000256" key="1">
    <source>
        <dbReference type="SAM" id="MobiDB-lite"/>
    </source>
</evidence>
<name>A0A250JCN5_9BACT</name>
<accession>A0A250JCN5</accession>
<evidence type="ECO:0000313" key="2">
    <source>
        <dbReference type="EMBL" id="ATB41340.1"/>
    </source>
</evidence>
<protein>
    <submittedName>
        <fullName evidence="2">Uncharacterized protein</fullName>
    </submittedName>
</protein>
<sequence length="111" mass="11575">MVRLGTGKGVPGCEGDRDLESPAPGGGRLVLGPTSPFPRAGGHAGFLRGPFPGAERYRGAGFGFSGGETYGLQVMWKVASWASPWVSSVTDTSRAPVLVRASVSRPRKKFG</sequence>
<reference evidence="2 3" key="1">
    <citation type="submission" date="2017-06" db="EMBL/GenBank/DDBJ databases">
        <title>Sequencing and comparative analysis of myxobacterial genomes.</title>
        <authorList>
            <person name="Rupp O."/>
            <person name="Goesmann A."/>
            <person name="Sogaard-Andersen L."/>
        </authorList>
    </citation>
    <scope>NUCLEOTIDE SEQUENCE [LARGE SCALE GENOMIC DNA]</scope>
    <source>
        <strain evidence="2 3">DSM 52655</strain>
    </source>
</reference>
<feature type="region of interest" description="Disordered" evidence="1">
    <location>
        <begin position="1"/>
        <end position="34"/>
    </location>
</feature>
<feature type="compositionally biased region" description="Gly residues" evidence="1">
    <location>
        <begin position="1"/>
        <end position="12"/>
    </location>
</feature>
<dbReference type="AlphaFoldDB" id="A0A250JCN5"/>
<gene>
    <name evidence="2" type="ORF">CYFUS_006805</name>
</gene>
<organism evidence="2 3">
    <name type="scientific">Cystobacter fuscus</name>
    <dbReference type="NCBI Taxonomy" id="43"/>
    <lineage>
        <taxon>Bacteria</taxon>
        <taxon>Pseudomonadati</taxon>
        <taxon>Myxococcota</taxon>
        <taxon>Myxococcia</taxon>
        <taxon>Myxococcales</taxon>
        <taxon>Cystobacterineae</taxon>
        <taxon>Archangiaceae</taxon>
        <taxon>Cystobacter</taxon>
    </lineage>
</organism>
<dbReference type="Proteomes" id="UP000217257">
    <property type="component" value="Chromosome"/>
</dbReference>
<dbReference type="KEGG" id="cfus:CYFUS_006805"/>
<evidence type="ECO:0000313" key="3">
    <source>
        <dbReference type="Proteomes" id="UP000217257"/>
    </source>
</evidence>
<dbReference type="EMBL" id="CP022098">
    <property type="protein sequence ID" value="ATB41340.1"/>
    <property type="molecule type" value="Genomic_DNA"/>
</dbReference>